<evidence type="ECO:0000313" key="2">
    <source>
        <dbReference type="EMBL" id="MDM8195035.1"/>
    </source>
</evidence>
<dbReference type="RefSeq" id="WP_087297133.1">
    <property type="nucleotide sequence ID" value="NZ_JAUDCK010000003.1"/>
</dbReference>
<evidence type="ECO:0000259" key="1">
    <source>
        <dbReference type="Pfam" id="PF01863"/>
    </source>
</evidence>
<dbReference type="EMBL" id="JAUDCK010000003">
    <property type="protein sequence ID" value="MDM8195035.1"/>
    <property type="molecule type" value="Genomic_DNA"/>
</dbReference>
<dbReference type="CDD" id="cd07344">
    <property type="entry name" value="M48_yhfN_like"/>
    <property type="match status" value="1"/>
</dbReference>
<keyword evidence="3" id="KW-1185">Reference proteome</keyword>
<dbReference type="PANTHER" id="PTHR30399:SF1">
    <property type="entry name" value="UTP PYROPHOSPHATASE"/>
    <property type="match status" value="1"/>
</dbReference>
<comment type="caution">
    <text evidence="2">The sequence shown here is derived from an EMBL/GenBank/DDBJ whole genome shotgun (WGS) entry which is preliminary data.</text>
</comment>
<dbReference type="Pfam" id="PF01863">
    <property type="entry name" value="YgjP-like"/>
    <property type="match status" value="1"/>
</dbReference>
<dbReference type="PANTHER" id="PTHR30399">
    <property type="entry name" value="UNCHARACTERIZED PROTEIN YGJP"/>
    <property type="match status" value="1"/>
</dbReference>
<proteinExistence type="predicted"/>
<reference evidence="3" key="1">
    <citation type="submission" date="2023-06" db="EMBL/GenBank/DDBJ databases">
        <title>Identification and characterization of horizontal gene transfer across gut microbiota members of farm animals based on homology search.</title>
        <authorList>
            <person name="Zeman M."/>
            <person name="Kubasova T."/>
            <person name="Jahodarova E."/>
            <person name="Nykrynova M."/>
            <person name="Rychlik I."/>
        </authorList>
    </citation>
    <scope>NUCLEOTIDE SEQUENCE [LARGE SCALE GENOMIC DNA]</scope>
    <source>
        <strain evidence="3">ET341</strain>
    </source>
</reference>
<protein>
    <submittedName>
        <fullName evidence="2">DUF45 domain-containing protein</fullName>
    </submittedName>
</protein>
<dbReference type="InterPro" id="IPR053136">
    <property type="entry name" value="UTP_pyrophosphatase-like"/>
</dbReference>
<dbReference type="Proteomes" id="UP001529275">
    <property type="component" value="Unassembled WGS sequence"/>
</dbReference>
<name>A0ABT7UFW4_9FIRM</name>
<sequence>MKEYQILLNGETITYQLTYKYMKNIRMRVKDGMLFVSAPYGTPLEYIEKTIQTYQKRLLKQINAYQPYAQYCDHGYVLIFNQRYRIVLRDIGIKKCQFHHRDIYVYHRDIQTCIEKMCRQILHDYIEEKIIAYLAYDFDLDMPLIEIKKYKSRWGSCYYRDHRVSFHLGLIHLEKELIDYVILHELVHFLQPNHSALFYQEIAQRMPCYKEIQKRLKEKHT</sequence>
<organism evidence="2 3">
    <name type="scientific">Massilimicrobiota timonensis</name>
    <dbReference type="NCBI Taxonomy" id="1776392"/>
    <lineage>
        <taxon>Bacteria</taxon>
        <taxon>Bacillati</taxon>
        <taxon>Bacillota</taxon>
        <taxon>Erysipelotrichia</taxon>
        <taxon>Erysipelotrichales</taxon>
        <taxon>Erysipelotrichaceae</taxon>
        <taxon>Massilimicrobiota</taxon>
    </lineage>
</organism>
<evidence type="ECO:0000313" key="3">
    <source>
        <dbReference type="Proteomes" id="UP001529275"/>
    </source>
</evidence>
<accession>A0ABT7UFW4</accession>
<dbReference type="Gene3D" id="3.30.2010.10">
    <property type="entry name" value="Metalloproteases ('zincins'), catalytic domain"/>
    <property type="match status" value="1"/>
</dbReference>
<feature type="domain" description="YgjP-like metallopeptidase" evidence="1">
    <location>
        <begin position="23"/>
        <end position="218"/>
    </location>
</feature>
<gene>
    <name evidence="2" type="ORF">QUV98_01755</name>
</gene>
<dbReference type="InterPro" id="IPR002725">
    <property type="entry name" value="YgjP-like_metallopeptidase"/>
</dbReference>